<comment type="caution">
    <text evidence="1">The sequence shown here is derived from an EMBL/GenBank/DDBJ whole genome shotgun (WGS) entry which is preliminary data.</text>
</comment>
<organism evidence="1 2">
    <name type="scientific">Macroventuria anomochaeta</name>
    <dbReference type="NCBI Taxonomy" id="301207"/>
    <lineage>
        <taxon>Eukaryota</taxon>
        <taxon>Fungi</taxon>
        <taxon>Dikarya</taxon>
        <taxon>Ascomycota</taxon>
        <taxon>Pezizomycotina</taxon>
        <taxon>Dothideomycetes</taxon>
        <taxon>Pleosporomycetidae</taxon>
        <taxon>Pleosporales</taxon>
        <taxon>Pleosporineae</taxon>
        <taxon>Didymellaceae</taxon>
        <taxon>Macroventuria</taxon>
    </lineage>
</organism>
<gene>
    <name evidence="1" type="ORF">BU25DRAFT_489905</name>
</gene>
<name>A0ACB6S857_9PLEO</name>
<keyword evidence="1" id="KW-0378">Hydrolase</keyword>
<evidence type="ECO:0000313" key="1">
    <source>
        <dbReference type="EMBL" id="KAF2629317.1"/>
    </source>
</evidence>
<proteinExistence type="predicted"/>
<reference evidence="1" key="1">
    <citation type="journal article" date="2020" name="Stud. Mycol.">
        <title>101 Dothideomycetes genomes: a test case for predicting lifestyles and emergence of pathogens.</title>
        <authorList>
            <person name="Haridas S."/>
            <person name="Albert R."/>
            <person name="Binder M."/>
            <person name="Bloem J."/>
            <person name="Labutti K."/>
            <person name="Salamov A."/>
            <person name="Andreopoulos B."/>
            <person name="Baker S."/>
            <person name="Barry K."/>
            <person name="Bills G."/>
            <person name="Bluhm B."/>
            <person name="Cannon C."/>
            <person name="Castanera R."/>
            <person name="Culley D."/>
            <person name="Daum C."/>
            <person name="Ezra D."/>
            <person name="Gonzalez J."/>
            <person name="Henrissat B."/>
            <person name="Kuo A."/>
            <person name="Liang C."/>
            <person name="Lipzen A."/>
            <person name="Lutzoni F."/>
            <person name="Magnuson J."/>
            <person name="Mondo S."/>
            <person name="Nolan M."/>
            <person name="Ohm R."/>
            <person name="Pangilinan J."/>
            <person name="Park H.-J."/>
            <person name="Ramirez L."/>
            <person name="Alfaro M."/>
            <person name="Sun H."/>
            <person name="Tritt A."/>
            <person name="Yoshinaga Y."/>
            <person name="Zwiers L.-H."/>
            <person name="Turgeon B."/>
            <person name="Goodwin S."/>
            <person name="Spatafora J."/>
            <person name="Crous P."/>
            <person name="Grigoriev I."/>
        </authorList>
    </citation>
    <scope>NUCLEOTIDE SEQUENCE</scope>
    <source>
        <strain evidence="1">CBS 525.71</strain>
    </source>
</reference>
<dbReference type="Proteomes" id="UP000799754">
    <property type="component" value="Unassembled WGS sequence"/>
</dbReference>
<protein>
    <submittedName>
        <fullName evidence="1">Acid protease</fullName>
    </submittedName>
</protein>
<accession>A0ACB6S857</accession>
<keyword evidence="2" id="KW-1185">Reference proteome</keyword>
<sequence length="414" mass="45313">MLFSAFRLSAYLFSTCALLTKTTFAAHHTYEVPLYNDLAYQRYNITIALGTPPQPFSLLFDTGSTDIWVPQPNSSGCAPTCPPSFSFDVTASSTLTRTHVPFDARYGLTPDLAVIGEYYNDSLSIAGLPPIANMQFAVGNLPRLLWVQGNRGIFGLGTRFSESVYASPTSPYRGDLSKTYTPLWERIAFASRKGERQFSVWLNAQGKGKGSVQFGGEDRGKYQGELAGVPINLAIEGAVRGWNVNLTGVVRVGGGEYGKEMRKRLTEESHSVGFTLDTGSPNMYVPTSLYEGIVEGLNATEIINGAPYVPCSLRSSATGSLDFEFATRMRGQEARVRVLYSEIIYPPGFPVTVPPVKDWNGEKMCYFGVVPNDGPVRLLGATFLRSAYVVFDADEKELRIAQAKWSDLGEGSEL</sequence>
<dbReference type="EMBL" id="MU006710">
    <property type="protein sequence ID" value="KAF2629317.1"/>
    <property type="molecule type" value="Genomic_DNA"/>
</dbReference>
<keyword evidence="1" id="KW-0645">Protease</keyword>
<evidence type="ECO:0000313" key="2">
    <source>
        <dbReference type="Proteomes" id="UP000799754"/>
    </source>
</evidence>